<dbReference type="OrthoDB" id="122286at2"/>
<keyword evidence="2" id="KW-1185">Reference proteome</keyword>
<dbReference type="Proteomes" id="UP000256913">
    <property type="component" value="Unassembled WGS sequence"/>
</dbReference>
<gene>
    <name evidence="1" type="ORF">DFJ67_0629</name>
</gene>
<organism evidence="1 2">
    <name type="scientific">Asanoa ferruginea</name>
    <dbReference type="NCBI Taxonomy" id="53367"/>
    <lineage>
        <taxon>Bacteria</taxon>
        <taxon>Bacillati</taxon>
        <taxon>Actinomycetota</taxon>
        <taxon>Actinomycetes</taxon>
        <taxon>Micromonosporales</taxon>
        <taxon>Micromonosporaceae</taxon>
        <taxon>Asanoa</taxon>
    </lineage>
</organism>
<dbReference type="Gene3D" id="1.10.10.10">
    <property type="entry name" value="Winged helix-like DNA-binding domain superfamily/Winged helix DNA-binding domain"/>
    <property type="match status" value="1"/>
</dbReference>
<dbReference type="EMBL" id="QUMQ01000001">
    <property type="protein sequence ID" value="REF94688.1"/>
    <property type="molecule type" value="Genomic_DNA"/>
</dbReference>
<dbReference type="AlphaFoldDB" id="A0A3D9ZBB7"/>
<dbReference type="RefSeq" id="WP_116066463.1">
    <property type="nucleotide sequence ID" value="NZ_BONB01000001.1"/>
</dbReference>
<comment type="caution">
    <text evidence="1">The sequence shown here is derived from an EMBL/GenBank/DDBJ whole genome shotgun (WGS) entry which is preliminary data.</text>
</comment>
<reference evidence="1 2" key="1">
    <citation type="submission" date="2018-08" db="EMBL/GenBank/DDBJ databases">
        <title>Sequencing the genomes of 1000 actinobacteria strains.</title>
        <authorList>
            <person name="Klenk H.-P."/>
        </authorList>
    </citation>
    <scope>NUCLEOTIDE SEQUENCE [LARGE SCALE GENOMIC DNA]</scope>
    <source>
        <strain evidence="1 2">DSM 44099</strain>
    </source>
</reference>
<protein>
    <submittedName>
        <fullName evidence="1">PadR family transcriptional regulator</fullName>
    </submittedName>
</protein>
<evidence type="ECO:0000313" key="1">
    <source>
        <dbReference type="EMBL" id="REF94688.1"/>
    </source>
</evidence>
<accession>A0A3D9ZBB7</accession>
<sequence>MAERPDLSLAAWIVLALVDESPKHGFAVAALTAEDGDVGRAWHVPRPIVYRSLDRLAELDLIRVVSTEAGQRGPQRSILTTTPAGRAATRAWLKRPVAHVRDVRSELLAKLALLLRRETAPQALIAAQRAALVPVQTALERQRAAETGFGEILASWRSQNVNAAMRFLDEVEAIASADFER</sequence>
<proteinExistence type="predicted"/>
<dbReference type="InterPro" id="IPR036388">
    <property type="entry name" value="WH-like_DNA-bd_sf"/>
</dbReference>
<evidence type="ECO:0000313" key="2">
    <source>
        <dbReference type="Proteomes" id="UP000256913"/>
    </source>
</evidence>
<dbReference type="InterPro" id="IPR036390">
    <property type="entry name" value="WH_DNA-bd_sf"/>
</dbReference>
<dbReference type="SUPFAM" id="SSF46785">
    <property type="entry name" value="Winged helix' DNA-binding domain"/>
    <property type="match status" value="1"/>
</dbReference>
<name>A0A3D9ZBB7_9ACTN</name>